<dbReference type="KEGG" id="ebm:SG0102_29500"/>
<evidence type="ECO:0000313" key="3">
    <source>
        <dbReference type="Proteomes" id="UP000268059"/>
    </source>
</evidence>
<evidence type="ECO:0000259" key="1">
    <source>
        <dbReference type="SMART" id="SM00986"/>
    </source>
</evidence>
<dbReference type="SUPFAM" id="SSF52141">
    <property type="entry name" value="Uracil-DNA glycosylase-like"/>
    <property type="match status" value="1"/>
</dbReference>
<dbReference type="PANTHER" id="PTHR42160:SF1">
    <property type="entry name" value="URACIL-DNA GLYCOSYLASE SUPERFAMILY PROTEIN"/>
    <property type="match status" value="1"/>
</dbReference>
<dbReference type="Proteomes" id="UP000268059">
    <property type="component" value="Chromosome"/>
</dbReference>
<dbReference type="InterPro" id="IPR036895">
    <property type="entry name" value="Uracil-DNA_glycosylase-like_sf"/>
</dbReference>
<feature type="domain" description="Uracil-DNA glycosylase-like" evidence="1">
    <location>
        <begin position="47"/>
        <end position="203"/>
    </location>
</feature>
<dbReference type="CDD" id="cd10033">
    <property type="entry name" value="UDG_like"/>
    <property type="match status" value="1"/>
</dbReference>
<accession>A0A3G9JBY4</accession>
<evidence type="ECO:0000313" key="2">
    <source>
        <dbReference type="EMBL" id="BBH28016.1"/>
    </source>
</evidence>
<dbReference type="InterPro" id="IPR005122">
    <property type="entry name" value="Uracil-DNA_glycosylase-like"/>
</dbReference>
<dbReference type="Gene3D" id="3.40.470.10">
    <property type="entry name" value="Uracil-DNA glycosylase-like domain"/>
    <property type="match status" value="1"/>
</dbReference>
<name>A0A3G9JBY4_9FIRM</name>
<gene>
    <name evidence="2" type="ORF">SG0102_29500</name>
</gene>
<keyword evidence="3" id="KW-1185">Reference proteome</keyword>
<dbReference type="InParanoid" id="A0A3G9JBY4"/>
<dbReference type="SMART" id="SM00986">
    <property type="entry name" value="UDG"/>
    <property type="match status" value="1"/>
</dbReference>
<dbReference type="Pfam" id="PF03167">
    <property type="entry name" value="UDG"/>
    <property type="match status" value="1"/>
</dbReference>
<dbReference type="PANTHER" id="PTHR42160">
    <property type="entry name" value="URACIL-DNA GLYCOSYLASE SUPERFAMILY PROTEIN"/>
    <property type="match status" value="1"/>
</dbReference>
<organism evidence="2 3">
    <name type="scientific">Intestinibaculum porci</name>
    <dbReference type="NCBI Taxonomy" id="2487118"/>
    <lineage>
        <taxon>Bacteria</taxon>
        <taxon>Bacillati</taxon>
        <taxon>Bacillota</taxon>
        <taxon>Erysipelotrichia</taxon>
        <taxon>Erysipelotrichales</taxon>
        <taxon>Erysipelotrichaceae</taxon>
        <taxon>Intestinibaculum</taxon>
    </lineage>
</organism>
<dbReference type="EMBL" id="AP019309">
    <property type="protein sequence ID" value="BBH28016.1"/>
    <property type="molecule type" value="Genomic_DNA"/>
</dbReference>
<sequence>MARPLSILIEEMKIRVTINAVMKMDIIEEIMQDPRNKEYTERGCKPILQVSEKAKVLIIGQAPGKKVEESEIPFNDASGVTLRQWMGIDEKTFYSEEIAIMPMDFYYPGKAKTGDLPPRPFVAKSYHKQILAMMPHIQLTILVGNYATSYYLKGMKKKNLTETVRHYQDYLPQYFPIVHPSPLNNIWQKKNPWFKETVVLKLQEEVKKALLSKED</sequence>
<dbReference type="AlphaFoldDB" id="A0A3G9JBY4"/>
<protein>
    <submittedName>
        <fullName evidence="2">Uracil-DNA glycosylase</fullName>
    </submittedName>
</protein>
<reference evidence="2 3" key="1">
    <citation type="submission" date="2018-11" db="EMBL/GenBank/DDBJ databases">
        <title>Novel Erysipelotrichaceae bacterium isolated from small intestine of a swine.</title>
        <authorList>
            <person name="Kim J.S."/>
            <person name="Choe H."/>
            <person name="Lee Y.R."/>
            <person name="Kim K.M."/>
            <person name="Park D.S."/>
        </authorList>
    </citation>
    <scope>NUCLEOTIDE SEQUENCE [LARGE SCALE GENOMIC DNA]</scope>
    <source>
        <strain evidence="2 3">SG0102</strain>
    </source>
</reference>
<proteinExistence type="predicted"/>
<dbReference type="InterPro" id="IPR047124">
    <property type="entry name" value="HI_0220.2"/>
</dbReference>
<dbReference type="SMART" id="SM00987">
    <property type="entry name" value="UreE_C"/>
    <property type="match status" value="1"/>
</dbReference>